<dbReference type="GO" id="GO:0016987">
    <property type="term" value="F:sigma factor activity"/>
    <property type="evidence" value="ECO:0007669"/>
    <property type="project" value="InterPro"/>
</dbReference>
<evidence type="ECO:0000313" key="5">
    <source>
        <dbReference type="Proteomes" id="UP000694480"/>
    </source>
</evidence>
<dbReference type="Pfam" id="PF08281">
    <property type="entry name" value="Sigma70_r4_2"/>
    <property type="match status" value="1"/>
</dbReference>
<keyword evidence="5" id="KW-1185">Reference proteome</keyword>
<dbReference type="InterPro" id="IPR011990">
    <property type="entry name" value="TPR-like_helical_dom_sf"/>
</dbReference>
<reference evidence="4" key="1">
    <citation type="submission" date="2020-11" db="EMBL/GenBank/DDBJ databases">
        <title>Genome seq and assembly of Planobacterium sp.</title>
        <authorList>
            <person name="Chhetri G."/>
        </authorList>
    </citation>
    <scope>NUCLEOTIDE SEQUENCE</scope>
    <source>
        <strain evidence="4">GCR5</strain>
    </source>
</reference>
<dbReference type="EMBL" id="JADKYY010000004">
    <property type="protein sequence ID" value="MBF5027020.1"/>
    <property type="molecule type" value="Genomic_DNA"/>
</dbReference>
<keyword evidence="2" id="KW-0472">Membrane</keyword>
<protein>
    <submittedName>
        <fullName evidence="4">Tetratricopeptide repeat protein</fullName>
    </submittedName>
</protein>
<organism evidence="4 5">
    <name type="scientific">Planobacterium oryzisoli</name>
    <dbReference type="NCBI Taxonomy" id="2771435"/>
    <lineage>
        <taxon>Bacteria</taxon>
        <taxon>Pseudomonadati</taxon>
        <taxon>Bacteroidota</taxon>
        <taxon>Flavobacteriia</taxon>
        <taxon>Flavobacteriales</taxon>
        <taxon>Weeksellaceae</taxon>
        <taxon>Chryseobacterium group</taxon>
        <taxon>Chryseobacterium</taxon>
    </lineage>
</organism>
<accession>A0A931E5G4</accession>
<feature type="transmembrane region" description="Helical" evidence="2">
    <location>
        <begin position="381"/>
        <end position="402"/>
    </location>
</feature>
<keyword evidence="2" id="KW-0812">Transmembrane</keyword>
<feature type="coiled-coil region" evidence="1">
    <location>
        <begin position="406"/>
        <end position="468"/>
    </location>
</feature>
<dbReference type="GO" id="GO:0003677">
    <property type="term" value="F:DNA binding"/>
    <property type="evidence" value="ECO:0007669"/>
    <property type="project" value="InterPro"/>
</dbReference>
<dbReference type="RefSeq" id="WP_194738947.1">
    <property type="nucleotide sequence ID" value="NZ_JADKYY010000004.1"/>
</dbReference>
<gene>
    <name evidence="4" type="ORF">IC612_04305</name>
</gene>
<evidence type="ECO:0000313" key="4">
    <source>
        <dbReference type="EMBL" id="MBF5027020.1"/>
    </source>
</evidence>
<comment type="caution">
    <text evidence="4">The sequence shown here is derived from an EMBL/GenBank/DDBJ whole genome shotgun (WGS) entry which is preliminary data.</text>
</comment>
<dbReference type="Proteomes" id="UP000694480">
    <property type="component" value="Unassembled WGS sequence"/>
</dbReference>
<evidence type="ECO:0000259" key="3">
    <source>
        <dbReference type="Pfam" id="PF08281"/>
    </source>
</evidence>
<dbReference type="GO" id="GO:0006352">
    <property type="term" value="P:DNA-templated transcription initiation"/>
    <property type="evidence" value="ECO:0007669"/>
    <property type="project" value="InterPro"/>
</dbReference>
<keyword evidence="2" id="KW-1133">Transmembrane helix</keyword>
<name>A0A931E5G4_9FLAO</name>
<dbReference type="Pfam" id="PF13424">
    <property type="entry name" value="TPR_12"/>
    <property type="match status" value="1"/>
</dbReference>
<proteinExistence type="predicted"/>
<dbReference type="InterPro" id="IPR013249">
    <property type="entry name" value="RNA_pol_sigma70_r4_t2"/>
</dbReference>
<evidence type="ECO:0000256" key="1">
    <source>
        <dbReference type="SAM" id="Coils"/>
    </source>
</evidence>
<sequence>MHFQRIIFFFVFSLSLPLVGQRISLDVKYSERANLYESLLNQQQDFGCDTLKMHRFLEPIKNSDDPNIQVLYHVLLGQGYAHCFQRVTLKSNQHYLRAIELSKKGPVSLQVVANVNYAQYLYHFRSMNASLAYFLQAESLLLASENFPHINPQDSYRWIGYYYGTIGDRSTAIQMLEKAKQFTSEGESDYAGVIDNLGLYLMYEGRYAQAQSYFHQALGASKKAGDSLRYAKVLANMGDLMYREKRPVDGLNLVKKGLKISRRMKAEMNTLYTLTILAKIQLALEDYPAAEKSLLEASTIYKSTPRFATNGVEVEELKAQLYKATGDPLKELEAHHAIDFLEEQLQYTDGDTALNRANLLLNRSRSQRLALEVENERREMLFMRLLYFTSLVLILGILYYILTTSRRALKQRKMQYTQHVMELELEKMRYEQSLSKTKLSLEKQVAHLRHKDRQIAKLQSEMEQVSQSNLNEFEQESHALSKLLESHLMTDENWQQFKREFMKLQPEFYKQLTREFPELRESAHRILILKRLGFSNLEIARLLGVSQDAIKKSLQRVKLKLAERYAKLKELVGI</sequence>
<dbReference type="SUPFAM" id="SSF81901">
    <property type="entry name" value="HCP-like"/>
    <property type="match status" value="1"/>
</dbReference>
<dbReference type="Gene3D" id="1.25.40.10">
    <property type="entry name" value="Tetratricopeptide repeat domain"/>
    <property type="match status" value="1"/>
</dbReference>
<keyword evidence="1" id="KW-0175">Coiled coil</keyword>
<feature type="domain" description="RNA polymerase sigma factor 70 region 4 type 2" evidence="3">
    <location>
        <begin position="512"/>
        <end position="561"/>
    </location>
</feature>
<dbReference type="SUPFAM" id="SSF48452">
    <property type="entry name" value="TPR-like"/>
    <property type="match status" value="1"/>
</dbReference>
<dbReference type="AlphaFoldDB" id="A0A931E5G4"/>
<evidence type="ECO:0000256" key="2">
    <source>
        <dbReference type="SAM" id="Phobius"/>
    </source>
</evidence>